<keyword evidence="5" id="KW-0175">Coiled coil</keyword>
<keyword evidence="1" id="KW-0479">Metal-binding</keyword>
<dbReference type="GO" id="GO:0061630">
    <property type="term" value="F:ubiquitin protein ligase activity"/>
    <property type="evidence" value="ECO:0007669"/>
    <property type="project" value="TreeGrafter"/>
</dbReference>
<reference evidence="8 9" key="1">
    <citation type="journal article" date="2019" name="Sci. Rep.">
        <title>Orb-weaving spider Araneus ventricosus genome elucidates the spidroin gene catalogue.</title>
        <authorList>
            <person name="Kono N."/>
            <person name="Nakamura H."/>
            <person name="Ohtoshi R."/>
            <person name="Moran D.A.P."/>
            <person name="Shinohara A."/>
            <person name="Yoshida Y."/>
            <person name="Fujiwara M."/>
            <person name="Mori M."/>
            <person name="Tomita M."/>
            <person name="Arakawa K."/>
        </authorList>
    </citation>
    <scope>NUCLEOTIDE SEQUENCE [LARGE SCALE GENOMIC DNA]</scope>
</reference>
<evidence type="ECO:0000259" key="7">
    <source>
        <dbReference type="PROSITE" id="PS50089"/>
    </source>
</evidence>
<protein>
    <recommendedName>
        <fullName evidence="7">RING-type domain-containing protein</fullName>
    </recommendedName>
</protein>
<sequence>MGNTEIRMENTEIRIENTENRIGNTENRNLSLDSSAETRAFSVVTGSDQNSQSAIVEDASTSGEGQPPSTDTPTEFVCPICLGASFRQDQTKRLRCSHVFHQSCIDMWLNNSRSCPLCRAPYRRVRVHRKRRPNRNRRLRANRRTV</sequence>
<evidence type="ECO:0000256" key="2">
    <source>
        <dbReference type="ARBA" id="ARBA00022771"/>
    </source>
</evidence>
<dbReference type="SMART" id="SM00184">
    <property type="entry name" value="RING"/>
    <property type="match status" value="1"/>
</dbReference>
<evidence type="ECO:0000313" key="9">
    <source>
        <dbReference type="Proteomes" id="UP000499080"/>
    </source>
</evidence>
<dbReference type="InterPro" id="IPR013083">
    <property type="entry name" value="Znf_RING/FYVE/PHD"/>
</dbReference>
<evidence type="ECO:0000256" key="5">
    <source>
        <dbReference type="SAM" id="Coils"/>
    </source>
</evidence>
<evidence type="ECO:0000256" key="3">
    <source>
        <dbReference type="ARBA" id="ARBA00022833"/>
    </source>
</evidence>
<feature type="coiled-coil region" evidence="5">
    <location>
        <begin position="1"/>
        <end position="28"/>
    </location>
</feature>
<comment type="caution">
    <text evidence="8">The sequence shown here is derived from an EMBL/GenBank/DDBJ whole genome shotgun (WGS) entry which is preliminary data.</text>
</comment>
<name>A0A4Y2IH68_ARAVE</name>
<dbReference type="Pfam" id="PF13639">
    <property type="entry name" value="zf-RING_2"/>
    <property type="match status" value="1"/>
</dbReference>
<organism evidence="8 9">
    <name type="scientific">Araneus ventricosus</name>
    <name type="common">Orbweaver spider</name>
    <name type="synonym">Epeira ventricosa</name>
    <dbReference type="NCBI Taxonomy" id="182803"/>
    <lineage>
        <taxon>Eukaryota</taxon>
        <taxon>Metazoa</taxon>
        <taxon>Ecdysozoa</taxon>
        <taxon>Arthropoda</taxon>
        <taxon>Chelicerata</taxon>
        <taxon>Arachnida</taxon>
        <taxon>Araneae</taxon>
        <taxon>Araneomorphae</taxon>
        <taxon>Entelegynae</taxon>
        <taxon>Araneoidea</taxon>
        <taxon>Araneidae</taxon>
        <taxon>Araneus</taxon>
    </lineage>
</organism>
<evidence type="ECO:0000313" key="8">
    <source>
        <dbReference type="EMBL" id="GBM76609.1"/>
    </source>
</evidence>
<keyword evidence="3" id="KW-0862">Zinc</keyword>
<evidence type="ECO:0000256" key="4">
    <source>
        <dbReference type="PROSITE-ProRule" id="PRU00175"/>
    </source>
</evidence>
<dbReference type="PROSITE" id="PS50089">
    <property type="entry name" value="ZF_RING_2"/>
    <property type="match status" value="1"/>
</dbReference>
<feature type="domain" description="RING-type" evidence="7">
    <location>
        <begin position="78"/>
        <end position="119"/>
    </location>
</feature>
<accession>A0A4Y2IH68</accession>
<dbReference type="Gene3D" id="3.30.40.10">
    <property type="entry name" value="Zinc/RING finger domain, C3HC4 (zinc finger)"/>
    <property type="match status" value="1"/>
</dbReference>
<dbReference type="AlphaFoldDB" id="A0A4Y2IH68"/>
<keyword evidence="9" id="KW-1185">Reference proteome</keyword>
<dbReference type="Proteomes" id="UP000499080">
    <property type="component" value="Unassembled WGS sequence"/>
</dbReference>
<proteinExistence type="predicted"/>
<dbReference type="OrthoDB" id="5330228at2759"/>
<feature type="compositionally biased region" description="Polar residues" evidence="6">
    <location>
        <begin position="44"/>
        <end position="72"/>
    </location>
</feature>
<dbReference type="GO" id="GO:0016567">
    <property type="term" value="P:protein ubiquitination"/>
    <property type="evidence" value="ECO:0007669"/>
    <property type="project" value="TreeGrafter"/>
</dbReference>
<dbReference type="PANTHER" id="PTHR45969">
    <property type="entry name" value="RING ZINC FINGER PROTEIN-RELATED"/>
    <property type="match status" value="1"/>
</dbReference>
<evidence type="ECO:0000256" key="1">
    <source>
        <dbReference type="ARBA" id="ARBA00022723"/>
    </source>
</evidence>
<keyword evidence="2 4" id="KW-0863">Zinc-finger</keyword>
<feature type="region of interest" description="Disordered" evidence="6">
    <location>
        <begin position="43"/>
        <end position="72"/>
    </location>
</feature>
<dbReference type="EMBL" id="BGPR01002634">
    <property type="protein sequence ID" value="GBM76609.1"/>
    <property type="molecule type" value="Genomic_DNA"/>
</dbReference>
<evidence type="ECO:0000256" key="6">
    <source>
        <dbReference type="SAM" id="MobiDB-lite"/>
    </source>
</evidence>
<dbReference type="SUPFAM" id="SSF57850">
    <property type="entry name" value="RING/U-box"/>
    <property type="match status" value="1"/>
</dbReference>
<dbReference type="GO" id="GO:0008270">
    <property type="term" value="F:zinc ion binding"/>
    <property type="evidence" value="ECO:0007669"/>
    <property type="project" value="UniProtKB-KW"/>
</dbReference>
<dbReference type="PANTHER" id="PTHR45969:SF69">
    <property type="entry name" value="FINGER DOMAIN PROTEIN, PUTATIVE (AFU_ORTHOLOGUE AFUA_3G12190)-RELATED"/>
    <property type="match status" value="1"/>
</dbReference>
<dbReference type="InterPro" id="IPR001841">
    <property type="entry name" value="Znf_RING"/>
</dbReference>
<gene>
    <name evidence="8" type="ORF">AVEN_54876_1</name>
</gene>